<dbReference type="Gene3D" id="3.40.930.10">
    <property type="entry name" value="Mannitol-specific EII, Chain A"/>
    <property type="match status" value="1"/>
</dbReference>
<dbReference type="EMBL" id="BSDY01000002">
    <property type="protein sequence ID" value="GLI54990.1"/>
    <property type="molecule type" value="Genomic_DNA"/>
</dbReference>
<dbReference type="Pfam" id="PF00571">
    <property type="entry name" value="CBS"/>
    <property type="match status" value="2"/>
</dbReference>
<evidence type="ECO:0000259" key="2">
    <source>
        <dbReference type="PROSITE" id="PS51094"/>
    </source>
</evidence>
<accession>A0A9W6GJ91</accession>
<dbReference type="InterPro" id="IPR051541">
    <property type="entry name" value="PTS_SugarTrans_NitroReg"/>
</dbReference>
<dbReference type="SMART" id="SM00116">
    <property type="entry name" value="CBS"/>
    <property type="match status" value="2"/>
</dbReference>
<dbReference type="PANTHER" id="PTHR47738">
    <property type="entry name" value="PTS SYSTEM FRUCTOSE-LIKE EIIA COMPONENT-RELATED"/>
    <property type="match status" value="1"/>
</dbReference>
<dbReference type="PROSITE" id="PS51094">
    <property type="entry name" value="PTS_EIIA_TYPE_2"/>
    <property type="match status" value="1"/>
</dbReference>
<dbReference type="SUPFAM" id="SSF54631">
    <property type="entry name" value="CBS-domain pair"/>
    <property type="match status" value="1"/>
</dbReference>
<dbReference type="InterPro" id="IPR046342">
    <property type="entry name" value="CBS_dom_sf"/>
</dbReference>
<dbReference type="PROSITE" id="PS00372">
    <property type="entry name" value="PTS_EIIA_TYPE_2_HIS"/>
    <property type="match status" value="1"/>
</dbReference>
<dbReference type="PANTHER" id="PTHR47738:SF2">
    <property type="entry name" value="PTS SYSTEM FRUCTOSE-LIKE EIIA COMPONENT"/>
    <property type="match status" value="1"/>
</dbReference>
<feature type="domain" description="CBS" evidence="3">
    <location>
        <begin position="169"/>
        <end position="226"/>
    </location>
</feature>
<dbReference type="Pfam" id="PF00359">
    <property type="entry name" value="PTS_EIIA_2"/>
    <property type="match status" value="1"/>
</dbReference>
<dbReference type="PROSITE" id="PS51371">
    <property type="entry name" value="CBS"/>
    <property type="match status" value="1"/>
</dbReference>
<dbReference type="Gene3D" id="3.10.580.10">
    <property type="entry name" value="CBS-domain"/>
    <property type="match status" value="1"/>
</dbReference>
<dbReference type="InterPro" id="IPR000644">
    <property type="entry name" value="CBS_dom"/>
</dbReference>
<dbReference type="AlphaFoldDB" id="A0A9W6GJ91"/>
<proteinExistence type="predicted"/>
<dbReference type="RefSeq" id="WP_281833217.1">
    <property type="nucleotide sequence ID" value="NZ_BSDY01000002.1"/>
</dbReference>
<keyword evidence="5" id="KW-1185">Reference proteome</keyword>
<keyword evidence="1" id="KW-0129">CBS domain</keyword>
<protein>
    <submittedName>
        <fullName evidence="4">Nitrogen regulatory IIA protein</fullName>
    </submittedName>
</protein>
<feature type="domain" description="PTS EIIA type-2" evidence="2">
    <location>
        <begin position="5"/>
        <end position="155"/>
    </location>
</feature>
<organism evidence="4 5">
    <name type="scientific">Propionigenium maris DSM 9537</name>
    <dbReference type="NCBI Taxonomy" id="1123000"/>
    <lineage>
        <taxon>Bacteria</taxon>
        <taxon>Fusobacteriati</taxon>
        <taxon>Fusobacteriota</taxon>
        <taxon>Fusobacteriia</taxon>
        <taxon>Fusobacteriales</taxon>
        <taxon>Fusobacteriaceae</taxon>
        <taxon>Propionigenium</taxon>
    </lineage>
</organism>
<evidence type="ECO:0000313" key="5">
    <source>
        <dbReference type="Proteomes" id="UP001144471"/>
    </source>
</evidence>
<dbReference type="InterPro" id="IPR002178">
    <property type="entry name" value="PTS_EIIA_type-2_dom"/>
</dbReference>
<evidence type="ECO:0000313" key="4">
    <source>
        <dbReference type="EMBL" id="GLI54990.1"/>
    </source>
</evidence>
<evidence type="ECO:0000259" key="3">
    <source>
        <dbReference type="PROSITE" id="PS51371"/>
    </source>
</evidence>
<sequence length="308" mass="34886">MKLSSYLDPAFIYTDIEAETKEEVVREILNRISARDRGVARMKDTILKGIMTREEEISTCMGMGIAIPHARIDGFDDFLISIATVKNPISCQVASLNQADEVKVFILIASEVLKNKRMLKVMSGIMKMATKTPEVLEEIKKATDPGKIFQLIKKKDIEIDGKITAEDVLSPDLHPVLPSDTLEEVAKRLIVEGRAGLPVVGENGRFLGEITERELIEFGMPKYTSVMQDLSFLTVGEPFEEYLVNEKTATIEDLYRRKDVLIVDRRESIMEICFLMVNKGKTRLYVVENGHYFGMIQRSDIIKKVLHI</sequence>
<reference evidence="4" key="1">
    <citation type="submission" date="2022-12" db="EMBL/GenBank/DDBJ databases">
        <title>Reference genome sequencing for broad-spectrum identification of bacterial and archaeal isolates by mass spectrometry.</title>
        <authorList>
            <person name="Sekiguchi Y."/>
            <person name="Tourlousse D.M."/>
        </authorList>
    </citation>
    <scope>NUCLEOTIDE SEQUENCE</scope>
    <source>
        <strain evidence="4">10succ1</strain>
    </source>
</reference>
<dbReference type="Proteomes" id="UP001144471">
    <property type="component" value="Unassembled WGS sequence"/>
</dbReference>
<name>A0A9W6GJ91_9FUSO</name>
<gene>
    <name evidence="4" type="ORF">PM10SUCC1_05050</name>
</gene>
<dbReference type="SUPFAM" id="SSF55804">
    <property type="entry name" value="Phoshotransferase/anion transport protein"/>
    <property type="match status" value="1"/>
</dbReference>
<evidence type="ECO:0000256" key="1">
    <source>
        <dbReference type="PROSITE-ProRule" id="PRU00703"/>
    </source>
</evidence>
<comment type="caution">
    <text evidence="4">The sequence shown here is derived from an EMBL/GenBank/DDBJ whole genome shotgun (WGS) entry which is preliminary data.</text>
</comment>
<dbReference type="InterPro" id="IPR016152">
    <property type="entry name" value="PTrfase/Anion_transptr"/>
</dbReference>